<proteinExistence type="predicted"/>
<name>A0A6H1ZBL8_9ZZZZ</name>
<accession>A0A6H1ZBL8</accession>
<protein>
    <submittedName>
        <fullName evidence="1">Uncharacterized protein</fullName>
    </submittedName>
</protein>
<reference evidence="1" key="1">
    <citation type="submission" date="2020-03" db="EMBL/GenBank/DDBJ databases">
        <title>The deep terrestrial virosphere.</title>
        <authorList>
            <person name="Holmfeldt K."/>
            <person name="Nilsson E."/>
            <person name="Simone D."/>
            <person name="Lopez-Fernandez M."/>
            <person name="Wu X."/>
            <person name="de Brujin I."/>
            <person name="Lundin D."/>
            <person name="Andersson A."/>
            <person name="Bertilsson S."/>
            <person name="Dopson M."/>
        </authorList>
    </citation>
    <scope>NUCLEOTIDE SEQUENCE</scope>
    <source>
        <strain evidence="1">TM448A00111</strain>
        <strain evidence="2">TM448B01464</strain>
    </source>
</reference>
<gene>
    <name evidence="1" type="ORF">TM448A00111_0083</name>
    <name evidence="2" type="ORF">TM448B01464_0003</name>
</gene>
<dbReference type="AlphaFoldDB" id="A0A6H1ZBL8"/>
<dbReference type="EMBL" id="MT143977">
    <property type="protein sequence ID" value="QJA44580.1"/>
    <property type="molecule type" value="Genomic_DNA"/>
</dbReference>
<evidence type="ECO:0000313" key="1">
    <source>
        <dbReference type="EMBL" id="QJA44580.1"/>
    </source>
</evidence>
<organism evidence="1">
    <name type="scientific">viral metagenome</name>
    <dbReference type="NCBI Taxonomy" id="1070528"/>
    <lineage>
        <taxon>unclassified sequences</taxon>
        <taxon>metagenomes</taxon>
        <taxon>organismal metagenomes</taxon>
    </lineage>
</organism>
<sequence length="71" mass="7688">MNDSRQLVKAINKKIASGHFVSELTVAMAATILAINGIEAALEYVENFPQTPPSIEASFDCYLDGQLTKTT</sequence>
<dbReference type="EMBL" id="MT144763">
    <property type="protein sequence ID" value="QJH98998.1"/>
    <property type="molecule type" value="Genomic_DNA"/>
</dbReference>
<evidence type="ECO:0000313" key="2">
    <source>
        <dbReference type="EMBL" id="QJH98998.1"/>
    </source>
</evidence>